<evidence type="ECO:0000259" key="2">
    <source>
        <dbReference type="PROSITE" id="PS50097"/>
    </source>
</evidence>
<dbReference type="Pfam" id="PF00651">
    <property type="entry name" value="BTB"/>
    <property type="match status" value="1"/>
</dbReference>
<name>A0AAV7J335_COTGL</name>
<evidence type="ECO:0000313" key="4">
    <source>
        <dbReference type="Proteomes" id="UP000826195"/>
    </source>
</evidence>
<dbReference type="InterPro" id="IPR011333">
    <property type="entry name" value="SKP1/BTB/POZ_sf"/>
</dbReference>
<dbReference type="Proteomes" id="UP000826195">
    <property type="component" value="Unassembled WGS sequence"/>
</dbReference>
<dbReference type="PANTHER" id="PTHR24413">
    <property type="entry name" value="SPECKLE-TYPE POZ PROTEIN"/>
    <property type="match status" value="1"/>
</dbReference>
<dbReference type="InterPro" id="IPR000210">
    <property type="entry name" value="BTB/POZ_dom"/>
</dbReference>
<feature type="compositionally biased region" description="Acidic residues" evidence="1">
    <location>
        <begin position="276"/>
        <end position="292"/>
    </location>
</feature>
<evidence type="ECO:0000313" key="3">
    <source>
        <dbReference type="EMBL" id="KAH0564642.1"/>
    </source>
</evidence>
<accession>A0AAV7J335</accession>
<sequence length="292" mass="33884">MQVENTNSCSEITYKWDLPNEKISSLNWTASEYFNFPNNDNVKFCIYFKRYAGARLKVKKIGTLKETFDIELKIGDRPYRISCKVEFQGCNKYGNIYVPILNKMENYLFSSELSDVTIKVENETFSAHKIVLGKNSPVLETMLNSKKQKKCIISFKGFDKETVEEVLRFLYTGKVEKDNDSDLILKLLSFADKYQVKILMDFSETKLIKTLTADNVIEILVATDKYDLVDFKKNAIKFMIENKAYIEFTDAIKQINNSKVIWEFFFEQSGMKNSENDESSIGENDQDSFDSD</sequence>
<organism evidence="3 4">
    <name type="scientific">Cotesia glomerata</name>
    <name type="common">Lepidopteran parasitic wasp</name>
    <name type="synonym">Apanteles glomeratus</name>
    <dbReference type="NCBI Taxonomy" id="32391"/>
    <lineage>
        <taxon>Eukaryota</taxon>
        <taxon>Metazoa</taxon>
        <taxon>Ecdysozoa</taxon>
        <taxon>Arthropoda</taxon>
        <taxon>Hexapoda</taxon>
        <taxon>Insecta</taxon>
        <taxon>Pterygota</taxon>
        <taxon>Neoptera</taxon>
        <taxon>Endopterygota</taxon>
        <taxon>Hymenoptera</taxon>
        <taxon>Apocrita</taxon>
        <taxon>Ichneumonoidea</taxon>
        <taxon>Braconidae</taxon>
        <taxon>Microgastrinae</taxon>
        <taxon>Cotesia</taxon>
    </lineage>
</organism>
<protein>
    <recommendedName>
        <fullName evidence="2">BTB domain-containing protein</fullName>
    </recommendedName>
</protein>
<evidence type="ECO:0000256" key="1">
    <source>
        <dbReference type="SAM" id="MobiDB-lite"/>
    </source>
</evidence>
<dbReference type="EMBL" id="JAHXZJ010000002">
    <property type="protein sequence ID" value="KAH0564642.1"/>
    <property type="molecule type" value="Genomic_DNA"/>
</dbReference>
<dbReference type="SUPFAM" id="SSF54695">
    <property type="entry name" value="POZ domain"/>
    <property type="match status" value="1"/>
</dbReference>
<feature type="region of interest" description="Disordered" evidence="1">
    <location>
        <begin position="272"/>
        <end position="292"/>
    </location>
</feature>
<keyword evidence="4" id="KW-1185">Reference proteome</keyword>
<dbReference type="PROSITE" id="PS50097">
    <property type="entry name" value="BTB"/>
    <property type="match status" value="1"/>
</dbReference>
<proteinExistence type="predicted"/>
<dbReference type="CDD" id="cd18186">
    <property type="entry name" value="BTB_POZ_ZBTB_KLHL-like"/>
    <property type="match status" value="1"/>
</dbReference>
<feature type="domain" description="BTB" evidence="2">
    <location>
        <begin position="114"/>
        <end position="179"/>
    </location>
</feature>
<dbReference type="Gene3D" id="3.30.710.10">
    <property type="entry name" value="Potassium Channel Kv1.1, Chain A"/>
    <property type="match status" value="1"/>
</dbReference>
<reference evidence="3 4" key="1">
    <citation type="journal article" date="2021" name="J. Hered.">
        <title>A chromosome-level genome assembly of the parasitoid wasp, Cotesia glomerata (Hymenoptera: Braconidae).</title>
        <authorList>
            <person name="Pinto B.J."/>
            <person name="Weis J.J."/>
            <person name="Gamble T."/>
            <person name="Ode P.J."/>
            <person name="Paul R."/>
            <person name="Zaspel J.M."/>
        </authorList>
    </citation>
    <scope>NUCLEOTIDE SEQUENCE [LARGE SCALE GENOMIC DNA]</scope>
    <source>
        <strain evidence="3">CgM1</strain>
    </source>
</reference>
<comment type="caution">
    <text evidence="3">The sequence shown here is derived from an EMBL/GenBank/DDBJ whole genome shotgun (WGS) entry which is preliminary data.</text>
</comment>
<gene>
    <name evidence="3" type="ORF">KQX54_013258</name>
</gene>
<dbReference type="AlphaFoldDB" id="A0AAV7J335"/>
<dbReference type="SMART" id="SM00225">
    <property type="entry name" value="BTB"/>
    <property type="match status" value="1"/>
</dbReference>